<reference evidence="1 2" key="1">
    <citation type="submission" date="2019-09" db="EMBL/GenBank/DDBJ databases">
        <title>Genome sequence and assembly of Taibaiella sp.</title>
        <authorList>
            <person name="Chhetri G."/>
        </authorList>
    </citation>
    <scope>NUCLEOTIDE SEQUENCE [LARGE SCALE GENOMIC DNA]</scope>
    <source>
        <strain evidence="1 2">KVB11</strain>
    </source>
</reference>
<dbReference type="AlphaFoldDB" id="A0A5M6CFG7"/>
<protein>
    <submittedName>
        <fullName evidence="1">Uncharacterized protein</fullName>
    </submittedName>
</protein>
<evidence type="ECO:0000313" key="1">
    <source>
        <dbReference type="EMBL" id="KAA5532662.1"/>
    </source>
</evidence>
<evidence type="ECO:0000313" key="2">
    <source>
        <dbReference type="Proteomes" id="UP000323632"/>
    </source>
</evidence>
<accession>A0A5M6CFG7</accession>
<name>A0A5M6CFG7_9BACT</name>
<gene>
    <name evidence="1" type="ORF">F0919_17935</name>
</gene>
<sequence>MLSYPYIESLFQSVLNQSKAIKGHFHICPQFGHELNTDNLEEVLKFSFGDQYKEKQYPLALMMPPQSSGDYMEDYFKDEYEVTMMFLNASFQLPGNQIASLNPNTNTSQHRLLFDWHDMKRCAVMFIKTLQKVFNSTFHIKQNSNPLIEPVTMIGNDGVSGVILYFTLVLNESCTEDDYPSDFETTFQLPESVDSHPEHL</sequence>
<keyword evidence="2" id="KW-1185">Reference proteome</keyword>
<dbReference type="EMBL" id="VWSH01000004">
    <property type="protein sequence ID" value="KAA5532662.1"/>
    <property type="molecule type" value="Genomic_DNA"/>
</dbReference>
<organism evidence="1 2">
    <name type="scientific">Taibaiella lutea</name>
    <dbReference type="NCBI Taxonomy" id="2608001"/>
    <lineage>
        <taxon>Bacteria</taxon>
        <taxon>Pseudomonadati</taxon>
        <taxon>Bacteroidota</taxon>
        <taxon>Chitinophagia</taxon>
        <taxon>Chitinophagales</taxon>
        <taxon>Chitinophagaceae</taxon>
        <taxon>Taibaiella</taxon>
    </lineage>
</organism>
<proteinExistence type="predicted"/>
<dbReference type="Proteomes" id="UP000323632">
    <property type="component" value="Unassembled WGS sequence"/>
</dbReference>
<dbReference type="RefSeq" id="WP_150034227.1">
    <property type="nucleotide sequence ID" value="NZ_VWSH01000004.1"/>
</dbReference>
<comment type="caution">
    <text evidence="1">The sequence shown here is derived from an EMBL/GenBank/DDBJ whole genome shotgun (WGS) entry which is preliminary data.</text>
</comment>